<name>A0A5E4MMJ3_9HEMI</name>
<gene>
    <name evidence="1" type="ORF">CINCED_3A012808</name>
</gene>
<keyword evidence="2" id="KW-1185">Reference proteome</keyword>
<dbReference type="AlphaFoldDB" id="A0A5E4MMJ3"/>
<evidence type="ECO:0000313" key="1">
    <source>
        <dbReference type="EMBL" id="VVC33509.1"/>
    </source>
</evidence>
<accession>A0A5E4MMJ3</accession>
<dbReference type="EMBL" id="CABPRJ010000970">
    <property type="protein sequence ID" value="VVC33509.1"/>
    <property type="molecule type" value="Genomic_DNA"/>
</dbReference>
<feature type="non-terminal residue" evidence="1">
    <location>
        <position position="68"/>
    </location>
</feature>
<dbReference type="Proteomes" id="UP000325440">
    <property type="component" value="Unassembled WGS sequence"/>
</dbReference>
<sequence length="68" mass="7533">MVARTVPSNALSTSHVCRTIATSVLNLHTKHPQFLWHVFPLHTGDFSGLSPVGLFSGTTRSKGFWLRQ</sequence>
<organism evidence="1 2">
    <name type="scientific">Cinara cedri</name>
    <dbReference type="NCBI Taxonomy" id="506608"/>
    <lineage>
        <taxon>Eukaryota</taxon>
        <taxon>Metazoa</taxon>
        <taxon>Ecdysozoa</taxon>
        <taxon>Arthropoda</taxon>
        <taxon>Hexapoda</taxon>
        <taxon>Insecta</taxon>
        <taxon>Pterygota</taxon>
        <taxon>Neoptera</taxon>
        <taxon>Paraneoptera</taxon>
        <taxon>Hemiptera</taxon>
        <taxon>Sternorrhyncha</taxon>
        <taxon>Aphidomorpha</taxon>
        <taxon>Aphidoidea</taxon>
        <taxon>Aphididae</taxon>
        <taxon>Lachninae</taxon>
        <taxon>Cinara</taxon>
    </lineage>
</organism>
<proteinExistence type="predicted"/>
<reference evidence="1 2" key="1">
    <citation type="submission" date="2019-08" db="EMBL/GenBank/DDBJ databases">
        <authorList>
            <person name="Alioto T."/>
            <person name="Alioto T."/>
            <person name="Gomez Garrido J."/>
        </authorList>
    </citation>
    <scope>NUCLEOTIDE SEQUENCE [LARGE SCALE GENOMIC DNA]</scope>
</reference>
<evidence type="ECO:0000313" key="2">
    <source>
        <dbReference type="Proteomes" id="UP000325440"/>
    </source>
</evidence>
<protein>
    <submittedName>
        <fullName evidence="1">Uncharacterized protein</fullName>
    </submittedName>
</protein>